<dbReference type="Pfam" id="PF12311">
    <property type="entry name" value="DUF3632"/>
    <property type="match status" value="1"/>
</dbReference>
<evidence type="ECO:0000256" key="1">
    <source>
        <dbReference type="SAM" id="MobiDB-lite"/>
    </source>
</evidence>
<feature type="region of interest" description="Disordered" evidence="1">
    <location>
        <begin position="324"/>
        <end position="395"/>
    </location>
</feature>
<name>A0ABQ9QR23_9PEZI</name>
<evidence type="ECO:0000313" key="3">
    <source>
        <dbReference type="Proteomes" id="UP001227543"/>
    </source>
</evidence>
<keyword evidence="3" id="KW-1185">Reference proteome</keyword>
<dbReference type="PANTHER" id="PTHR38797">
    <property type="entry name" value="NUCLEAR PORE COMPLEX PROTEIN NUP85-RELATED"/>
    <property type="match status" value="1"/>
</dbReference>
<dbReference type="EMBL" id="MLFU01000105">
    <property type="protein sequence ID" value="KAK1481855.1"/>
    <property type="molecule type" value="Genomic_DNA"/>
</dbReference>
<organism evidence="2 3">
    <name type="scientific">Colletotrichum tamarilloi</name>
    <dbReference type="NCBI Taxonomy" id="1209934"/>
    <lineage>
        <taxon>Eukaryota</taxon>
        <taxon>Fungi</taxon>
        <taxon>Dikarya</taxon>
        <taxon>Ascomycota</taxon>
        <taxon>Pezizomycotina</taxon>
        <taxon>Sordariomycetes</taxon>
        <taxon>Hypocreomycetidae</taxon>
        <taxon>Glomerellales</taxon>
        <taxon>Glomerellaceae</taxon>
        <taxon>Colletotrichum</taxon>
        <taxon>Colletotrichum acutatum species complex</taxon>
    </lineage>
</organism>
<comment type="caution">
    <text evidence="2">The sequence shown here is derived from an EMBL/GenBank/DDBJ whole genome shotgun (WGS) entry which is preliminary data.</text>
</comment>
<dbReference type="GeneID" id="85414030"/>
<dbReference type="Proteomes" id="UP001227543">
    <property type="component" value="Unassembled WGS sequence"/>
</dbReference>
<evidence type="ECO:0000313" key="2">
    <source>
        <dbReference type="EMBL" id="KAK1481855.1"/>
    </source>
</evidence>
<dbReference type="InterPro" id="IPR053204">
    <property type="entry name" value="Oxopyrrolidines_Biosynth-assoc"/>
</dbReference>
<feature type="compositionally biased region" description="Polar residues" evidence="1">
    <location>
        <begin position="1"/>
        <end position="16"/>
    </location>
</feature>
<accession>A0ABQ9QR23</accession>
<dbReference type="InterPro" id="IPR022085">
    <property type="entry name" value="OpdG"/>
</dbReference>
<protein>
    <submittedName>
        <fullName evidence="2">Uncharacterized protein</fullName>
    </submittedName>
</protein>
<feature type="compositionally biased region" description="Basic and acidic residues" evidence="1">
    <location>
        <begin position="339"/>
        <end position="395"/>
    </location>
</feature>
<proteinExistence type="predicted"/>
<dbReference type="RefSeq" id="XP_060375617.1">
    <property type="nucleotide sequence ID" value="XM_060529792.1"/>
</dbReference>
<feature type="region of interest" description="Disordered" evidence="1">
    <location>
        <begin position="1"/>
        <end position="38"/>
    </location>
</feature>
<sequence>MTTDTLRSQGSVNPQRSGDKIVPVGSSQEPQTASPVEPWRAELEEQIVDLESWGDEQETEIASIILKMLLSFPEKGYLATLEASLRIGADYWAKFLPSSWDPLNKPYMKDDKGWPMYLAGVYGTISYQSWLLRYDDPRQDCLVHLLIDLQNLPKVTYRSYGEEHHAYHNDPVFTSMCNENWSAKFASDRPEPTEPEAKKDFILTCDEWVNFSSFLARYHGSKAYQPRPGALKYPSVDIELALEKPLPPGKLGECRLLVASNWFIHAGKLIYENMAETDTKNWNLGVWTLWTKAIRDILQAGGQSNEVTARLQAALDMVVSLTPKGSEMKGSSELGESSEAQKKSEIQESSKVKESSEVQDDGEVKETDEVKETGEAKESSEAQESSEVKEDSETK</sequence>
<feature type="compositionally biased region" description="Polar residues" evidence="1">
    <location>
        <begin position="25"/>
        <end position="34"/>
    </location>
</feature>
<gene>
    <name evidence="2" type="ORF">CTAM01_13790</name>
</gene>
<dbReference type="PANTHER" id="PTHR38797:SF4">
    <property type="entry name" value="NUCLEAR PORE COMPLEX PROTEIN NUP85"/>
    <property type="match status" value="1"/>
</dbReference>
<reference evidence="2 3" key="1">
    <citation type="submission" date="2016-10" db="EMBL/GenBank/DDBJ databases">
        <title>The genome sequence of Colletotrichum fioriniae PJ7.</title>
        <authorList>
            <person name="Baroncelli R."/>
        </authorList>
    </citation>
    <scope>NUCLEOTIDE SEQUENCE [LARGE SCALE GENOMIC DNA]</scope>
    <source>
        <strain evidence="2 3">Tom-12</strain>
    </source>
</reference>